<organism evidence="2 3">
    <name type="scientific">Thalassobacillus devorans</name>
    <dbReference type="NCBI Taxonomy" id="279813"/>
    <lineage>
        <taxon>Bacteria</taxon>
        <taxon>Bacillati</taxon>
        <taxon>Bacillota</taxon>
        <taxon>Bacilli</taxon>
        <taxon>Bacillales</taxon>
        <taxon>Bacillaceae</taxon>
        <taxon>Thalassobacillus</taxon>
    </lineage>
</organism>
<proteinExistence type="predicted"/>
<dbReference type="InterPro" id="IPR036638">
    <property type="entry name" value="HLH_DNA-bd_sf"/>
</dbReference>
<dbReference type="Pfam" id="PF09388">
    <property type="entry name" value="SpoOE-like"/>
    <property type="match status" value="1"/>
</dbReference>
<dbReference type="Gene3D" id="4.10.280.10">
    <property type="entry name" value="Helix-loop-helix DNA-binding domain"/>
    <property type="match status" value="1"/>
</dbReference>
<dbReference type="InterPro" id="IPR018540">
    <property type="entry name" value="Spo0E-like"/>
</dbReference>
<sequence>MKRFNLLEEHIEQVRLEMYRAYQDNPHGKEVLELSQRLDGLLNELDRRRSPVKKERNEKPKAKLAFK</sequence>
<dbReference type="RefSeq" id="WP_062445183.1">
    <property type="nucleotide sequence ID" value="NZ_BMCJ01000001.1"/>
</dbReference>
<protein>
    <recommendedName>
        <fullName evidence="4">Spo0E like sporulation regulatory protein</fullName>
    </recommendedName>
</protein>
<name>A0ABQ1NIK4_9BACI</name>
<evidence type="ECO:0008006" key="4">
    <source>
        <dbReference type="Google" id="ProtNLM"/>
    </source>
</evidence>
<reference evidence="3" key="1">
    <citation type="journal article" date="2019" name="Int. J. Syst. Evol. Microbiol.">
        <title>The Global Catalogue of Microorganisms (GCM) 10K type strain sequencing project: providing services to taxonomists for standard genome sequencing and annotation.</title>
        <authorList>
            <consortium name="The Broad Institute Genomics Platform"/>
            <consortium name="The Broad Institute Genome Sequencing Center for Infectious Disease"/>
            <person name="Wu L."/>
            <person name="Ma J."/>
        </authorList>
    </citation>
    <scope>NUCLEOTIDE SEQUENCE [LARGE SCALE GENOMIC DNA]</scope>
    <source>
        <strain evidence="3">CCM 7282</strain>
    </source>
</reference>
<feature type="region of interest" description="Disordered" evidence="1">
    <location>
        <begin position="45"/>
        <end position="67"/>
    </location>
</feature>
<keyword evidence="3" id="KW-1185">Reference proteome</keyword>
<dbReference type="Proteomes" id="UP000619534">
    <property type="component" value="Unassembled WGS sequence"/>
</dbReference>
<comment type="caution">
    <text evidence="2">The sequence shown here is derived from an EMBL/GenBank/DDBJ whole genome shotgun (WGS) entry which is preliminary data.</text>
</comment>
<evidence type="ECO:0000256" key="1">
    <source>
        <dbReference type="SAM" id="MobiDB-lite"/>
    </source>
</evidence>
<dbReference type="EMBL" id="BMCJ01000001">
    <property type="protein sequence ID" value="GGC78163.1"/>
    <property type="molecule type" value="Genomic_DNA"/>
</dbReference>
<accession>A0ABQ1NIK4</accession>
<dbReference type="InterPro" id="IPR037208">
    <property type="entry name" value="Spo0E-like_sf"/>
</dbReference>
<evidence type="ECO:0000313" key="3">
    <source>
        <dbReference type="Proteomes" id="UP000619534"/>
    </source>
</evidence>
<evidence type="ECO:0000313" key="2">
    <source>
        <dbReference type="EMBL" id="GGC78163.1"/>
    </source>
</evidence>
<dbReference type="SUPFAM" id="SSF140500">
    <property type="entry name" value="BAS1536-like"/>
    <property type="match status" value="1"/>
</dbReference>
<feature type="compositionally biased region" description="Basic and acidic residues" evidence="1">
    <location>
        <begin position="45"/>
        <end position="61"/>
    </location>
</feature>
<gene>
    <name evidence="2" type="ORF">GCM10007216_05840</name>
</gene>